<keyword evidence="2" id="KW-1185">Reference proteome</keyword>
<comment type="caution">
    <text evidence="1">The sequence shown here is derived from an EMBL/GenBank/DDBJ whole genome shotgun (WGS) entry which is preliminary data.</text>
</comment>
<dbReference type="Proteomes" id="UP001642484">
    <property type="component" value="Unassembled WGS sequence"/>
</dbReference>
<name>A0ABP0PRR7_9DINO</name>
<protein>
    <submittedName>
        <fullName evidence="1">Uncharacterized protein</fullName>
    </submittedName>
</protein>
<gene>
    <name evidence="1" type="ORF">CCMP2556_LOCUS38412</name>
</gene>
<evidence type="ECO:0000313" key="1">
    <source>
        <dbReference type="EMBL" id="CAK9077957.1"/>
    </source>
</evidence>
<dbReference type="EMBL" id="CAXAMN010023483">
    <property type="protein sequence ID" value="CAK9077957.1"/>
    <property type="molecule type" value="Genomic_DNA"/>
</dbReference>
<reference evidence="1 2" key="1">
    <citation type="submission" date="2024-02" db="EMBL/GenBank/DDBJ databases">
        <authorList>
            <person name="Chen Y."/>
            <person name="Shah S."/>
            <person name="Dougan E. K."/>
            <person name="Thang M."/>
            <person name="Chan C."/>
        </authorList>
    </citation>
    <scope>NUCLEOTIDE SEQUENCE [LARGE SCALE GENOMIC DNA]</scope>
</reference>
<proteinExistence type="predicted"/>
<evidence type="ECO:0000313" key="2">
    <source>
        <dbReference type="Proteomes" id="UP001642484"/>
    </source>
</evidence>
<organism evidence="1 2">
    <name type="scientific">Durusdinium trenchii</name>
    <dbReference type="NCBI Taxonomy" id="1381693"/>
    <lineage>
        <taxon>Eukaryota</taxon>
        <taxon>Sar</taxon>
        <taxon>Alveolata</taxon>
        <taxon>Dinophyceae</taxon>
        <taxon>Suessiales</taxon>
        <taxon>Symbiodiniaceae</taxon>
        <taxon>Durusdinium</taxon>
    </lineage>
</organism>
<sequence>MCPYCLAGSLRCSFEEIDQDPSWTETLFESRPWDAAPVLTTVPFDQERPEFVFKLDLFHVMKVGLSRHVVGSLIIILSKLGYFDLDPHGAESHDINDRLSRAHGLFKLWCAGVGKSPGLRSFTRTFMNCKTFSCAPWANSKGSDTTLLVAWLTFFISLTLQGLTQDHGDRFFLSVAKTVLENIKGMHQVCESHGLWLDRSCGQNLYARMILVAKGYNVLAKQGIDLGIVSFSMIPKYHALKHVAFQIRSQLRRGCPRILNPQIDCCESNEDHVGKVAALSRRVSTRLLTRRVIQRYFLKTRALIVRHVKSHGAGFR</sequence>
<accession>A0ABP0PRR7</accession>